<accession>D0I9H6</accession>
<dbReference type="Proteomes" id="UP000003604">
    <property type="component" value="Unassembled WGS sequence"/>
</dbReference>
<dbReference type="AlphaFoldDB" id="D0I9H6"/>
<protein>
    <submittedName>
        <fullName evidence="1">Uncharacterized protein</fullName>
    </submittedName>
</protein>
<proteinExistence type="predicted"/>
<name>D0I9H6_GRIHO</name>
<dbReference type="EMBL" id="ADAQ01000012">
    <property type="protein sequence ID" value="EEY72091.1"/>
    <property type="molecule type" value="Genomic_DNA"/>
</dbReference>
<evidence type="ECO:0000313" key="1">
    <source>
        <dbReference type="EMBL" id="EEY72091.1"/>
    </source>
</evidence>
<organism evidence="1 2">
    <name type="scientific">Grimontia hollisae CIP 101886</name>
    <dbReference type="NCBI Taxonomy" id="675812"/>
    <lineage>
        <taxon>Bacteria</taxon>
        <taxon>Pseudomonadati</taxon>
        <taxon>Pseudomonadota</taxon>
        <taxon>Gammaproteobacteria</taxon>
        <taxon>Vibrionales</taxon>
        <taxon>Vibrionaceae</taxon>
        <taxon>Grimontia</taxon>
    </lineage>
</organism>
<reference evidence="1 2" key="1">
    <citation type="submission" date="2009-10" db="EMBL/GenBank/DDBJ databases">
        <authorList>
            <consortium name="Los Alamos National Laboratory (LANL)"/>
            <consortium name="National Microbial Pathogen Data Resource (NMPDR)"/>
            <person name="Saunders E.H."/>
            <person name="Munk A.C."/>
            <person name="Tapia R."/>
            <person name="Green L."/>
            <person name="Rogers Y."/>
            <person name="Detter J.C."/>
            <person name="Bruce D."/>
            <person name="Brettin T.S."/>
            <person name="Colwell R.R."/>
            <person name="Huq A."/>
            <person name="Grim C.J."/>
            <person name="Hasan N.A."/>
            <person name="Bartels D."/>
            <person name="Vonstein V."/>
        </authorList>
    </citation>
    <scope>NUCLEOTIDE SEQUENCE [LARGE SCALE GENOMIC DNA]</scope>
    <source>
        <strain evidence="1 2">CIP 101886</strain>
    </source>
</reference>
<sequence>MDYVKGKNSLRMGCAISADRVEGSFFYMCVNRLPFYT</sequence>
<gene>
    <name evidence="1" type="ORF">VHA_002513</name>
</gene>
<comment type="caution">
    <text evidence="1">The sequence shown here is derived from an EMBL/GenBank/DDBJ whole genome shotgun (WGS) entry which is preliminary data.</text>
</comment>
<keyword evidence="2" id="KW-1185">Reference proteome</keyword>
<evidence type="ECO:0000313" key="2">
    <source>
        <dbReference type="Proteomes" id="UP000003604"/>
    </source>
</evidence>